<dbReference type="Gene3D" id="1.20.120.330">
    <property type="entry name" value="Nucleotidyltransferases domain 2"/>
    <property type="match status" value="1"/>
</dbReference>
<dbReference type="EMBL" id="JAOEEO010000003">
    <property type="protein sequence ID" value="MDH0564553.1"/>
    <property type="molecule type" value="Genomic_DNA"/>
</dbReference>
<gene>
    <name evidence="1" type="ORF">N7644_12800</name>
</gene>
<accession>A0AA42IEA3</accession>
<dbReference type="AlphaFoldDB" id="A0AA42IEA3"/>
<dbReference type="Proteomes" id="UP001159329">
    <property type="component" value="Unassembled WGS sequence"/>
</dbReference>
<dbReference type="RefSeq" id="WP_279696009.1">
    <property type="nucleotide sequence ID" value="NZ_JAOEEO010000003.1"/>
</dbReference>
<comment type="caution">
    <text evidence="1">The sequence shown here is derived from an EMBL/GenBank/DDBJ whole genome shotgun (WGS) entry which is preliminary data.</text>
</comment>
<dbReference type="InterPro" id="IPR010235">
    <property type="entry name" value="HepT"/>
</dbReference>
<dbReference type="NCBIfam" id="TIGR01987">
    <property type="entry name" value="HI0074"/>
    <property type="match status" value="1"/>
</dbReference>
<name>A0AA42IEA3_9GAMM</name>
<proteinExistence type="predicted"/>
<evidence type="ECO:0000313" key="1">
    <source>
        <dbReference type="EMBL" id="MDH0564553.1"/>
    </source>
</evidence>
<dbReference type="SUPFAM" id="SSF81593">
    <property type="entry name" value="Nucleotidyltransferase substrate binding subunit/domain"/>
    <property type="match status" value="1"/>
</dbReference>
<sequence length="136" mass="16021">MSDPRKLLDSLGNLRKAVDKLEQALQIPKDRELVVEGTIQRFETVVELVWKTLKRGLKYEGVHPRSPRETMIEGFAVGWLSGEIVWQDLLDHRNKSSHEYLDDDFIEEYYKEIGELFIPIKDLLDFLENRYRSLSN</sequence>
<organism evidence="1 2">
    <name type="scientific">Acinetobacter courvalinii</name>
    <dbReference type="NCBI Taxonomy" id="280147"/>
    <lineage>
        <taxon>Bacteria</taxon>
        <taxon>Pseudomonadati</taxon>
        <taxon>Pseudomonadota</taxon>
        <taxon>Gammaproteobacteria</taxon>
        <taxon>Moraxellales</taxon>
        <taxon>Moraxellaceae</taxon>
        <taxon>Acinetobacter</taxon>
    </lineage>
</organism>
<dbReference type="Pfam" id="PF08780">
    <property type="entry name" value="NTase_sub_bind"/>
    <property type="match status" value="1"/>
</dbReference>
<protein>
    <submittedName>
        <fullName evidence="1">Nucleotidyltransferase substrate binding protein</fullName>
    </submittedName>
</protein>
<evidence type="ECO:0000313" key="2">
    <source>
        <dbReference type="Proteomes" id="UP001159329"/>
    </source>
</evidence>
<reference evidence="1" key="1">
    <citation type="submission" date="2022-09" db="EMBL/GenBank/DDBJ databases">
        <title>Intensive care unit water sources are persistently colonized with multi-drug resistant bacteria and are the site of extensive horizontal gene transfer of antibiotic resistance genes.</title>
        <authorList>
            <person name="Diorio-Toth L."/>
        </authorList>
    </citation>
    <scope>NUCLEOTIDE SEQUENCE</scope>
    <source>
        <strain evidence="1">GD04005</strain>
    </source>
</reference>